<gene>
    <name evidence="2" type="ORF">CASFOL_027755</name>
</gene>
<dbReference type="InterPro" id="IPR001810">
    <property type="entry name" value="F-box_dom"/>
</dbReference>
<dbReference type="AlphaFoldDB" id="A0ABD3CGP8"/>
<dbReference type="NCBIfam" id="TIGR01640">
    <property type="entry name" value="F_box_assoc_1"/>
    <property type="match status" value="1"/>
</dbReference>
<evidence type="ECO:0000313" key="2">
    <source>
        <dbReference type="EMBL" id="KAL3628709.1"/>
    </source>
</evidence>
<organism evidence="2 3">
    <name type="scientific">Castilleja foliolosa</name>
    <dbReference type="NCBI Taxonomy" id="1961234"/>
    <lineage>
        <taxon>Eukaryota</taxon>
        <taxon>Viridiplantae</taxon>
        <taxon>Streptophyta</taxon>
        <taxon>Embryophyta</taxon>
        <taxon>Tracheophyta</taxon>
        <taxon>Spermatophyta</taxon>
        <taxon>Magnoliopsida</taxon>
        <taxon>eudicotyledons</taxon>
        <taxon>Gunneridae</taxon>
        <taxon>Pentapetalae</taxon>
        <taxon>asterids</taxon>
        <taxon>lamiids</taxon>
        <taxon>Lamiales</taxon>
        <taxon>Orobanchaceae</taxon>
        <taxon>Pedicularideae</taxon>
        <taxon>Castillejinae</taxon>
        <taxon>Castilleja</taxon>
    </lineage>
</organism>
<dbReference type="InterPro" id="IPR017451">
    <property type="entry name" value="F-box-assoc_interact_dom"/>
</dbReference>
<dbReference type="Pfam" id="PF00646">
    <property type="entry name" value="F-box"/>
    <property type="match status" value="1"/>
</dbReference>
<feature type="domain" description="F-box" evidence="1">
    <location>
        <begin position="17"/>
        <end position="62"/>
    </location>
</feature>
<sequence length="395" mass="44933">MDPKRIRKNSESPTAGAMADCILPEDIMLCILSRLPVKSIHRFKSVCKPLRDVLSSPEFAKMHSAQFPLNPENQSVVIYGSRSNFHHTASLLKIESEEEMKPTKLAIPSYEVPDIAEFIGCCNGLLCIAIPQPGPFIDLCNPAMNNMSKRLPFPNLKVEDHEIVSLGFGYNEEADDFKVIRIVDSEKNKKTSIRVEVYSGNSNSWSTIDVGFQFSVFRNRNEAIVNGNPYWVAMVDEKQVLVRFDVKEMVFKVVPLPDLIYEEVDDLLFVDWKGDLGALVCNEKNEDWVLSLDVWVFDDVGEIGWTKNRSFGPIELKVHRFLQCSKNGKILVGECLEDGKVFVFDTESGDIKEIVIDEAEKGSFQVYEYTESLACFKRMEPLDYDSEDYDSDYEL</sequence>
<dbReference type="InterPro" id="IPR050796">
    <property type="entry name" value="SCF_F-box_component"/>
</dbReference>
<protein>
    <recommendedName>
        <fullName evidence="1">F-box domain-containing protein</fullName>
    </recommendedName>
</protein>
<dbReference type="Pfam" id="PF07734">
    <property type="entry name" value="FBA_1"/>
    <property type="match status" value="1"/>
</dbReference>
<reference evidence="3" key="1">
    <citation type="journal article" date="2024" name="IScience">
        <title>Strigolactones Initiate the Formation of Haustorium-like Structures in Castilleja.</title>
        <authorList>
            <person name="Buerger M."/>
            <person name="Peterson D."/>
            <person name="Chory J."/>
        </authorList>
    </citation>
    <scope>NUCLEOTIDE SEQUENCE [LARGE SCALE GENOMIC DNA]</scope>
</reference>
<dbReference type="InterPro" id="IPR036047">
    <property type="entry name" value="F-box-like_dom_sf"/>
</dbReference>
<dbReference type="EMBL" id="JAVIJP010000036">
    <property type="protein sequence ID" value="KAL3628709.1"/>
    <property type="molecule type" value="Genomic_DNA"/>
</dbReference>
<comment type="caution">
    <text evidence="2">The sequence shown here is derived from an EMBL/GenBank/DDBJ whole genome shotgun (WGS) entry which is preliminary data.</text>
</comment>
<evidence type="ECO:0000259" key="1">
    <source>
        <dbReference type="PROSITE" id="PS50181"/>
    </source>
</evidence>
<dbReference type="InterPro" id="IPR006527">
    <property type="entry name" value="F-box-assoc_dom_typ1"/>
</dbReference>
<dbReference type="Gene3D" id="1.20.1280.50">
    <property type="match status" value="1"/>
</dbReference>
<dbReference type="Proteomes" id="UP001632038">
    <property type="component" value="Unassembled WGS sequence"/>
</dbReference>
<dbReference type="PANTHER" id="PTHR31672">
    <property type="entry name" value="BNACNNG10540D PROTEIN"/>
    <property type="match status" value="1"/>
</dbReference>
<proteinExistence type="predicted"/>
<dbReference type="CDD" id="cd22157">
    <property type="entry name" value="F-box_AtFBW1-like"/>
    <property type="match status" value="1"/>
</dbReference>
<dbReference type="PANTHER" id="PTHR31672:SF13">
    <property type="entry name" value="F-BOX PROTEIN CPR30-LIKE"/>
    <property type="match status" value="1"/>
</dbReference>
<name>A0ABD3CGP8_9LAMI</name>
<evidence type="ECO:0000313" key="3">
    <source>
        <dbReference type="Proteomes" id="UP001632038"/>
    </source>
</evidence>
<dbReference type="SMART" id="SM00256">
    <property type="entry name" value="FBOX"/>
    <property type="match status" value="1"/>
</dbReference>
<accession>A0ABD3CGP8</accession>
<dbReference type="PROSITE" id="PS50181">
    <property type="entry name" value="FBOX"/>
    <property type="match status" value="1"/>
</dbReference>
<dbReference type="SUPFAM" id="SSF81383">
    <property type="entry name" value="F-box domain"/>
    <property type="match status" value="1"/>
</dbReference>
<keyword evidence="3" id="KW-1185">Reference proteome</keyword>